<evidence type="ECO:0000259" key="3">
    <source>
        <dbReference type="Pfam" id="PF00561"/>
    </source>
</evidence>
<keyword evidence="1 4" id="KW-0378">Hydrolase</keyword>
<dbReference type="InterPro" id="IPR000073">
    <property type="entry name" value="AB_hydrolase_1"/>
</dbReference>
<keyword evidence="5" id="KW-1185">Reference proteome</keyword>
<feature type="domain" description="AB hydrolase-1" evidence="3">
    <location>
        <begin position="62"/>
        <end position="189"/>
    </location>
</feature>
<proteinExistence type="inferred from homology"/>
<dbReference type="SUPFAM" id="SSF53474">
    <property type="entry name" value="alpha/beta-Hydrolases"/>
    <property type="match status" value="1"/>
</dbReference>
<evidence type="ECO:0000256" key="1">
    <source>
        <dbReference type="ARBA" id="ARBA00022801"/>
    </source>
</evidence>
<evidence type="ECO:0000256" key="2">
    <source>
        <dbReference type="ARBA" id="ARBA00038115"/>
    </source>
</evidence>
<comment type="caution">
    <text evidence="4">The sequence shown here is derived from an EMBL/GenBank/DDBJ whole genome shotgun (WGS) entry which is preliminary data.</text>
</comment>
<evidence type="ECO:0000313" key="5">
    <source>
        <dbReference type="Proteomes" id="UP000245998"/>
    </source>
</evidence>
<dbReference type="AlphaFoldDB" id="A0A2U1JVD2"/>
<dbReference type="PANTHER" id="PTHR22946:SF9">
    <property type="entry name" value="POLYKETIDE TRANSFERASE AF380"/>
    <property type="match status" value="1"/>
</dbReference>
<evidence type="ECO:0000313" key="4">
    <source>
        <dbReference type="EMBL" id="PWA08783.1"/>
    </source>
</evidence>
<sequence length="308" mass="34831">MPFLFWKLSLFSFLNISDTIIKKGGASMSISEVMSESFVIPLEDNLYLRGEVHAPKERTKKPVIIICHGFKGYKDWNFFPHLADELARKDFYAIRFNFSCNGVSSDDFDELDKFAINTYSREQADLSVLLDYMTEKKLPFSEQFDMDRIGIIGHSRGGANSIIFASEHPEIKAVVTWNGVSEVDFWGEDIKEEIRKNGVGYIINQRTGLKMPLKANVFEDIEKNKERFNILSKLKSLKAPVHIIQGDADSEGLVNGAYKMEETAEQHSLKIIPGGDHTFNAAHPLGEPTEQLQQAIEATVTFLKKSLT</sequence>
<dbReference type="Pfam" id="PF00561">
    <property type="entry name" value="Abhydrolase_1"/>
    <property type="match status" value="1"/>
</dbReference>
<dbReference type="InterPro" id="IPR029058">
    <property type="entry name" value="AB_hydrolase_fold"/>
</dbReference>
<reference evidence="4 5" key="1">
    <citation type="submission" date="2018-04" db="EMBL/GenBank/DDBJ databases">
        <title>Camelliibacillus theae gen. nov., sp. nov., isolated from Pu'er tea.</title>
        <authorList>
            <person name="Niu L."/>
        </authorList>
    </citation>
    <scope>NUCLEOTIDE SEQUENCE [LARGE SCALE GENOMIC DNA]</scope>
    <source>
        <strain evidence="4 5">T8</strain>
    </source>
</reference>
<dbReference type="Proteomes" id="UP000245998">
    <property type="component" value="Unassembled WGS sequence"/>
</dbReference>
<dbReference type="GO" id="GO:0052689">
    <property type="term" value="F:carboxylic ester hydrolase activity"/>
    <property type="evidence" value="ECO:0007669"/>
    <property type="project" value="UniProtKB-ARBA"/>
</dbReference>
<organism evidence="4 5">
    <name type="scientific">Pueribacillus theae</name>
    <dbReference type="NCBI Taxonomy" id="2171751"/>
    <lineage>
        <taxon>Bacteria</taxon>
        <taxon>Bacillati</taxon>
        <taxon>Bacillota</taxon>
        <taxon>Bacilli</taxon>
        <taxon>Bacillales</taxon>
        <taxon>Bacillaceae</taxon>
        <taxon>Pueribacillus</taxon>
    </lineage>
</organism>
<dbReference type="PANTHER" id="PTHR22946">
    <property type="entry name" value="DIENELACTONE HYDROLASE DOMAIN-CONTAINING PROTEIN-RELATED"/>
    <property type="match status" value="1"/>
</dbReference>
<protein>
    <submittedName>
        <fullName evidence="4">Alpha/beta hydrolase</fullName>
    </submittedName>
</protein>
<accession>A0A2U1JVD2</accession>
<dbReference type="EMBL" id="QCZG01000034">
    <property type="protein sequence ID" value="PWA08783.1"/>
    <property type="molecule type" value="Genomic_DNA"/>
</dbReference>
<name>A0A2U1JVD2_9BACI</name>
<comment type="similarity">
    <text evidence="2">Belongs to the AB hydrolase superfamily. FUS2 hydrolase family.</text>
</comment>
<dbReference type="InterPro" id="IPR050261">
    <property type="entry name" value="FrsA_esterase"/>
</dbReference>
<gene>
    <name evidence="4" type="ORF">DCC39_14355</name>
</gene>
<dbReference type="Gene3D" id="3.40.50.1820">
    <property type="entry name" value="alpha/beta hydrolase"/>
    <property type="match status" value="1"/>
</dbReference>